<keyword evidence="6" id="KW-1185">Reference proteome</keyword>
<reference evidence="5" key="3">
    <citation type="submission" date="2020-12" db="UniProtKB">
        <authorList>
            <consortium name="EnsemblPlants"/>
        </authorList>
    </citation>
    <scope>IDENTIFICATION</scope>
</reference>
<feature type="region of interest" description="Disordered" evidence="3">
    <location>
        <begin position="277"/>
        <end position="302"/>
    </location>
</feature>
<dbReference type="OMA" id="TMRNITH"/>
<feature type="compositionally biased region" description="Polar residues" evidence="3">
    <location>
        <begin position="416"/>
        <end position="427"/>
    </location>
</feature>
<evidence type="ECO:0000313" key="5">
    <source>
        <dbReference type="EnsemblPlants" id="Pp3c1_38330V3.1"/>
    </source>
</evidence>
<comment type="similarity">
    <text evidence="2">Belongs to the IQD family.</text>
</comment>
<feature type="compositionally biased region" description="Low complexity" evidence="3">
    <location>
        <begin position="279"/>
        <end position="296"/>
    </location>
</feature>
<dbReference type="EMBL" id="ABEU02000001">
    <property type="protein sequence ID" value="PNR63346.1"/>
    <property type="molecule type" value="Genomic_DNA"/>
</dbReference>
<dbReference type="PaxDb" id="3218-PP1S147_75V6.1"/>
<dbReference type="EnsemblPlants" id="Pp3c1_38330V3.1">
    <property type="protein sequence ID" value="Pp3c1_38330V3.1"/>
    <property type="gene ID" value="Pp3c1_38330"/>
</dbReference>
<protein>
    <recommendedName>
        <fullName evidence="7">DUF4005 domain-containing protein</fullName>
    </recommendedName>
</protein>
<dbReference type="Gramene" id="Pp3c1_38330V3.1">
    <property type="protein sequence ID" value="Pp3c1_38330V3.1"/>
    <property type="gene ID" value="Pp3c1_38330"/>
</dbReference>
<feature type="region of interest" description="Disordered" evidence="3">
    <location>
        <begin position="399"/>
        <end position="470"/>
    </location>
</feature>
<evidence type="ECO:0000313" key="6">
    <source>
        <dbReference type="Proteomes" id="UP000006727"/>
    </source>
</evidence>
<dbReference type="GeneID" id="112280823"/>
<dbReference type="AlphaFoldDB" id="A0A2K1LBE0"/>
<dbReference type="EnsemblPlants" id="Pp3c1_38330V3.2">
    <property type="protein sequence ID" value="Pp3c1_38330V3.2"/>
    <property type="gene ID" value="Pp3c1_38330"/>
</dbReference>
<evidence type="ECO:0008006" key="7">
    <source>
        <dbReference type="Google" id="ProtNLM"/>
    </source>
</evidence>
<dbReference type="PANTHER" id="PTHR32295:SF280">
    <property type="entry name" value="DUF4005 DOMAIN-CONTAINING PROTEIN"/>
    <property type="match status" value="1"/>
</dbReference>
<sequence>MGASKKFFKTLATMKRMVKPSLVDKEDTKNNSSEKQRRWVPWKTSVESNRPKEYDCKDMKRTKKKLADLMKKVDNYLLSSTNQRQISLENWAALRIQTAFRGFLARRALRALKGLVRLQALVRGHTVRRQAAITLRCMQALVRVQARIRARRVRMSQQGQAVQRTIIERRCREAMLRESERGWCAHSGTLEDLQAKMQQKQEGVIRRERALAYASRYQWRVPELGRSKHGYYFDQATPDNQHWGWSWLERWMSARPWENRMLDNESFRRKPHFLHETESSVVDSTSTPPAASKSTKMVSPKAPSSILGSIMGSIRDYNSISGSIRTSPTRSRGSQSFHLPSTTGSEKQYQRDYMALPIYFDYPSSNMPSAPRLHHDRPALAPVDTNVLTPGPMKSYMAATKSANAKAKAKSRSQSTPKQRPTSSLLSDDTPLNRKRLSLPVKATPGATVSPASKFPPAPRDFTISPPTLKREGSMHAVAAVGRYERPSSRSGELCMVGSYGDLRRPFR</sequence>
<dbReference type="PANTHER" id="PTHR32295">
    <property type="entry name" value="IQ-DOMAIN 5-RELATED"/>
    <property type="match status" value="1"/>
</dbReference>
<feature type="compositionally biased region" description="Basic and acidic residues" evidence="3">
    <location>
        <begin position="22"/>
        <end position="37"/>
    </location>
</feature>
<feature type="region of interest" description="Disordered" evidence="3">
    <location>
        <begin position="20"/>
        <end position="41"/>
    </location>
</feature>
<accession>A0A2K1LBE0</accession>
<proteinExistence type="inferred from homology"/>
<organism evidence="4">
    <name type="scientific">Physcomitrium patens</name>
    <name type="common">Spreading-leaved earth moss</name>
    <name type="synonym">Physcomitrella patens</name>
    <dbReference type="NCBI Taxonomy" id="3218"/>
    <lineage>
        <taxon>Eukaryota</taxon>
        <taxon>Viridiplantae</taxon>
        <taxon>Streptophyta</taxon>
        <taxon>Embryophyta</taxon>
        <taxon>Bryophyta</taxon>
        <taxon>Bryophytina</taxon>
        <taxon>Bryopsida</taxon>
        <taxon>Funariidae</taxon>
        <taxon>Funariales</taxon>
        <taxon>Funariaceae</taxon>
        <taxon>Physcomitrium</taxon>
    </lineage>
</organism>
<name>A0A2K1LBE0_PHYPA</name>
<evidence type="ECO:0000313" key="4">
    <source>
        <dbReference type="EMBL" id="PNR63346.1"/>
    </source>
</evidence>
<dbReference type="GO" id="GO:0005516">
    <property type="term" value="F:calmodulin binding"/>
    <property type="evidence" value="ECO:0007669"/>
    <property type="project" value="UniProtKB-KW"/>
</dbReference>
<evidence type="ECO:0000256" key="2">
    <source>
        <dbReference type="ARBA" id="ARBA00024341"/>
    </source>
</evidence>
<dbReference type="FunCoup" id="A0A2K1LBE0">
    <property type="interactions" value="196"/>
</dbReference>
<dbReference type="RefSeq" id="XP_024372460.1">
    <property type="nucleotide sequence ID" value="XM_024516692.2"/>
</dbReference>
<feature type="compositionally biased region" description="Polar residues" evidence="3">
    <location>
        <begin position="321"/>
        <end position="347"/>
    </location>
</feature>
<evidence type="ECO:0000256" key="1">
    <source>
        <dbReference type="ARBA" id="ARBA00022860"/>
    </source>
</evidence>
<dbReference type="PROSITE" id="PS50096">
    <property type="entry name" value="IQ"/>
    <property type="match status" value="2"/>
</dbReference>
<dbReference type="OrthoDB" id="671489at2759"/>
<evidence type="ECO:0000256" key="3">
    <source>
        <dbReference type="SAM" id="MobiDB-lite"/>
    </source>
</evidence>
<feature type="region of interest" description="Disordered" evidence="3">
    <location>
        <begin position="321"/>
        <end position="348"/>
    </location>
</feature>
<dbReference type="CDD" id="cd23767">
    <property type="entry name" value="IQCD"/>
    <property type="match status" value="1"/>
</dbReference>
<dbReference type="KEGG" id="ppp:112280823"/>
<keyword evidence="1" id="KW-0112">Calmodulin-binding</keyword>
<reference evidence="4 6" key="2">
    <citation type="journal article" date="2018" name="Plant J.">
        <title>The Physcomitrella patens chromosome-scale assembly reveals moss genome structure and evolution.</title>
        <authorList>
            <person name="Lang D."/>
            <person name="Ullrich K.K."/>
            <person name="Murat F."/>
            <person name="Fuchs J."/>
            <person name="Jenkins J."/>
            <person name="Haas F.B."/>
            <person name="Piednoel M."/>
            <person name="Gundlach H."/>
            <person name="Van Bel M."/>
            <person name="Meyberg R."/>
            <person name="Vives C."/>
            <person name="Morata J."/>
            <person name="Symeonidi A."/>
            <person name="Hiss M."/>
            <person name="Muchero W."/>
            <person name="Kamisugi Y."/>
            <person name="Saleh O."/>
            <person name="Blanc G."/>
            <person name="Decker E.L."/>
            <person name="van Gessel N."/>
            <person name="Grimwood J."/>
            <person name="Hayes R.D."/>
            <person name="Graham S.W."/>
            <person name="Gunter L.E."/>
            <person name="McDaniel S.F."/>
            <person name="Hoernstein S.N.W."/>
            <person name="Larsson A."/>
            <person name="Li F.W."/>
            <person name="Perroud P.F."/>
            <person name="Phillips J."/>
            <person name="Ranjan P."/>
            <person name="Rokshar D.S."/>
            <person name="Rothfels C.J."/>
            <person name="Schneider L."/>
            <person name="Shu S."/>
            <person name="Stevenson D.W."/>
            <person name="Thummler F."/>
            <person name="Tillich M."/>
            <person name="Villarreal Aguilar J.C."/>
            <person name="Widiez T."/>
            <person name="Wong G.K."/>
            <person name="Wymore A."/>
            <person name="Zhang Y."/>
            <person name="Zimmer A.D."/>
            <person name="Quatrano R.S."/>
            <person name="Mayer K.F.X."/>
            <person name="Goodstein D."/>
            <person name="Casacuberta J.M."/>
            <person name="Vandepoele K."/>
            <person name="Reski R."/>
            <person name="Cuming A.C."/>
            <person name="Tuskan G.A."/>
            <person name="Maumus F."/>
            <person name="Salse J."/>
            <person name="Schmutz J."/>
            <person name="Rensing S.A."/>
        </authorList>
    </citation>
    <scope>NUCLEOTIDE SEQUENCE [LARGE SCALE GENOMIC DNA]</scope>
    <source>
        <strain evidence="5 6">cv. Gransden 2004</strain>
    </source>
</reference>
<dbReference type="Pfam" id="PF00612">
    <property type="entry name" value="IQ"/>
    <property type="match status" value="1"/>
</dbReference>
<dbReference type="Proteomes" id="UP000006727">
    <property type="component" value="Chromosome 1"/>
</dbReference>
<dbReference type="Gramene" id="Pp3c1_38330V3.2">
    <property type="protein sequence ID" value="Pp3c1_38330V3.2"/>
    <property type="gene ID" value="Pp3c1_38330"/>
</dbReference>
<reference evidence="4 6" key="1">
    <citation type="journal article" date="2008" name="Science">
        <title>The Physcomitrella genome reveals evolutionary insights into the conquest of land by plants.</title>
        <authorList>
            <person name="Rensing S."/>
            <person name="Lang D."/>
            <person name="Zimmer A."/>
            <person name="Terry A."/>
            <person name="Salamov A."/>
            <person name="Shapiro H."/>
            <person name="Nishiyama T."/>
            <person name="Perroud P.-F."/>
            <person name="Lindquist E."/>
            <person name="Kamisugi Y."/>
            <person name="Tanahashi T."/>
            <person name="Sakakibara K."/>
            <person name="Fujita T."/>
            <person name="Oishi K."/>
            <person name="Shin-I T."/>
            <person name="Kuroki Y."/>
            <person name="Toyoda A."/>
            <person name="Suzuki Y."/>
            <person name="Hashimoto A."/>
            <person name="Yamaguchi K."/>
            <person name="Sugano A."/>
            <person name="Kohara Y."/>
            <person name="Fujiyama A."/>
            <person name="Anterola A."/>
            <person name="Aoki S."/>
            <person name="Ashton N."/>
            <person name="Barbazuk W.B."/>
            <person name="Barker E."/>
            <person name="Bennetzen J."/>
            <person name="Bezanilla M."/>
            <person name="Blankenship R."/>
            <person name="Cho S.H."/>
            <person name="Dutcher S."/>
            <person name="Estelle M."/>
            <person name="Fawcett J.A."/>
            <person name="Gundlach H."/>
            <person name="Hanada K."/>
            <person name="Heyl A."/>
            <person name="Hicks K.A."/>
            <person name="Hugh J."/>
            <person name="Lohr M."/>
            <person name="Mayer K."/>
            <person name="Melkozernov A."/>
            <person name="Murata T."/>
            <person name="Nelson D."/>
            <person name="Pils B."/>
            <person name="Prigge M."/>
            <person name="Reiss B."/>
            <person name="Renner T."/>
            <person name="Rombauts S."/>
            <person name="Rushton P."/>
            <person name="Sanderfoot A."/>
            <person name="Schween G."/>
            <person name="Shiu S.-H."/>
            <person name="Stueber K."/>
            <person name="Theodoulou F.L."/>
            <person name="Tu H."/>
            <person name="Van de Peer Y."/>
            <person name="Verrier P.J."/>
            <person name="Waters E."/>
            <person name="Wood A."/>
            <person name="Yang L."/>
            <person name="Cove D."/>
            <person name="Cuming A."/>
            <person name="Hasebe M."/>
            <person name="Lucas S."/>
            <person name="Mishler D.B."/>
            <person name="Reski R."/>
            <person name="Grigoriev I."/>
            <person name="Quatrano R.S."/>
            <person name="Boore J.L."/>
        </authorList>
    </citation>
    <scope>NUCLEOTIDE SEQUENCE [LARGE SCALE GENOMIC DNA]</scope>
    <source>
        <strain evidence="5 6">cv. Gransden 2004</strain>
    </source>
</reference>
<gene>
    <name evidence="5" type="primary">LOC112280823</name>
    <name evidence="4" type="ORF">PHYPA_001771</name>
</gene>
<dbReference type="InterPro" id="IPR000048">
    <property type="entry name" value="IQ_motif_EF-hand-BS"/>
</dbReference>